<evidence type="ECO:0000313" key="2">
    <source>
        <dbReference type="Proteomes" id="UP001158576"/>
    </source>
</evidence>
<sequence>MSESVELSEIHEFESELLKHLVFIPQDLSKSSLGCILRALEKHRVFEILVILEGLKQFSPHGEVCKVYQRCRERVIADAIRDRPAPEYFLLLVGFWLVTDEFVLKHFSTRHSIQRVRF</sequence>
<dbReference type="Proteomes" id="UP001158576">
    <property type="component" value="Chromosome 2"/>
</dbReference>
<evidence type="ECO:0000313" key="1">
    <source>
        <dbReference type="EMBL" id="CAG5114002.1"/>
    </source>
</evidence>
<accession>A0ABN7TBE3</accession>
<proteinExistence type="predicted"/>
<gene>
    <name evidence="1" type="ORF">OKIOD_LOCUS16852</name>
</gene>
<keyword evidence="2" id="KW-1185">Reference proteome</keyword>
<name>A0ABN7TBE3_OIKDI</name>
<reference evidence="1 2" key="1">
    <citation type="submission" date="2021-04" db="EMBL/GenBank/DDBJ databases">
        <authorList>
            <person name="Bliznina A."/>
        </authorList>
    </citation>
    <scope>NUCLEOTIDE SEQUENCE [LARGE SCALE GENOMIC DNA]</scope>
</reference>
<organism evidence="1 2">
    <name type="scientific">Oikopleura dioica</name>
    <name type="common">Tunicate</name>
    <dbReference type="NCBI Taxonomy" id="34765"/>
    <lineage>
        <taxon>Eukaryota</taxon>
        <taxon>Metazoa</taxon>
        <taxon>Chordata</taxon>
        <taxon>Tunicata</taxon>
        <taxon>Appendicularia</taxon>
        <taxon>Copelata</taxon>
        <taxon>Oikopleuridae</taxon>
        <taxon>Oikopleura</taxon>
    </lineage>
</organism>
<protein>
    <submittedName>
        <fullName evidence="1">Oidioi.mRNA.OKI2018_I69.chr2.g8087.t1.cds</fullName>
    </submittedName>
</protein>
<dbReference type="EMBL" id="OU015567">
    <property type="protein sequence ID" value="CAG5114002.1"/>
    <property type="molecule type" value="Genomic_DNA"/>
</dbReference>